<dbReference type="EC" id="2.4.-.-" evidence="5"/>
<organism evidence="5 6">
    <name type="scientific">Algoriphagus sediminis</name>
    <dbReference type="NCBI Taxonomy" id="3057113"/>
    <lineage>
        <taxon>Bacteria</taxon>
        <taxon>Pseudomonadati</taxon>
        <taxon>Bacteroidota</taxon>
        <taxon>Cytophagia</taxon>
        <taxon>Cytophagales</taxon>
        <taxon>Cyclobacteriaceae</taxon>
        <taxon>Algoriphagus</taxon>
    </lineage>
</organism>
<gene>
    <name evidence="5" type="ORF">QVH07_11395</name>
</gene>
<comment type="similarity">
    <text evidence="1">Belongs to the glycosyltransferase 2 family.</text>
</comment>
<evidence type="ECO:0000313" key="6">
    <source>
        <dbReference type="Proteomes" id="UP001171916"/>
    </source>
</evidence>
<evidence type="ECO:0000256" key="2">
    <source>
        <dbReference type="ARBA" id="ARBA00022676"/>
    </source>
</evidence>
<keyword evidence="3 5" id="KW-0808">Transferase</keyword>
<keyword evidence="2 5" id="KW-0328">Glycosyltransferase</keyword>
<feature type="domain" description="Glycosyltransferase 2-like" evidence="4">
    <location>
        <begin position="4"/>
        <end position="141"/>
    </location>
</feature>
<dbReference type="EMBL" id="JAUEPH010000004">
    <property type="protein sequence ID" value="MDN3204759.1"/>
    <property type="molecule type" value="Genomic_DNA"/>
</dbReference>
<sequence>MTFSVIVPVYKNWEVFKKCYSHLQSQNIEESNFEILIINNSLDTPIPVSLKLSANTQVFNQPTPGSYACRNLGASMANGEYLAFTDSDCLPSEDWLEKAKEIFVKGADLIGGKVEVFKEQDGTELAYDFERTFAFNQKKNILEKSQSVTANLFVKKKVFETAGPFKEQLLSGGDFEWTRRAVSSGFKLEYGEEVVVAHPARLSISEIAKKRKRTSGGFYFREYQDYNFLEKLKYILVMGRPRISILNYKNFNSKRRFELFFATWFIEIQGILEILKIQFGLKKAERQ</sequence>
<evidence type="ECO:0000256" key="3">
    <source>
        <dbReference type="ARBA" id="ARBA00022679"/>
    </source>
</evidence>
<dbReference type="Gene3D" id="3.90.550.10">
    <property type="entry name" value="Spore Coat Polysaccharide Biosynthesis Protein SpsA, Chain A"/>
    <property type="match status" value="1"/>
</dbReference>
<dbReference type="SUPFAM" id="SSF53448">
    <property type="entry name" value="Nucleotide-diphospho-sugar transferases"/>
    <property type="match status" value="1"/>
</dbReference>
<name>A0ABT7YE10_9BACT</name>
<dbReference type="PANTHER" id="PTHR43179">
    <property type="entry name" value="RHAMNOSYLTRANSFERASE WBBL"/>
    <property type="match status" value="1"/>
</dbReference>
<dbReference type="GO" id="GO:0016757">
    <property type="term" value="F:glycosyltransferase activity"/>
    <property type="evidence" value="ECO:0007669"/>
    <property type="project" value="UniProtKB-KW"/>
</dbReference>
<dbReference type="CDD" id="cd00761">
    <property type="entry name" value="Glyco_tranf_GTA_type"/>
    <property type="match status" value="1"/>
</dbReference>
<evidence type="ECO:0000256" key="1">
    <source>
        <dbReference type="ARBA" id="ARBA00006739"/>
    </source>
</evidence>
<dbReference type="PANTHER" id="PTHR43179:SF12">
    <property type="entry name" value="GALACTOFURANOSYLTRANSFERASE GLFT2"/>
    <property type="match status" value="1"/>
</dbReference>
<protein>
    <submittedName>
        <fullName evidence="5">Glycosyltransferase family A protein</fullName>
        <ecNumber evidence="5">2.4.-.-</ecNumber>
    </submittedName>
</protein>
<evidence type="ECO:0000313" key="5">
    <source>
        <dbReference type="EMBL" id="MDN3204759.1"/>
    </source>
</evidence>
<dbReference type="InterPro" id="IPR001173">
    <property type="entry name" value="Glyco_trans_2-like"/>
</dbReference>
<dbReference type="InterPro" id="IPR029044">
    <property type="entry name" value="Nucleotide-diphossugar_trans"/>
</dbReference>
<reference evidence="5" key="1">
    <citation type="submission" date="2023-06" db="EMBL/GenBank/DDBJ databases">
        <title>Robiginitalea aurantiacus sp. nov. and Algoriphagus sediminis sp. nov., isolated from coastal sediment.</title>
        <authorList>
            <person name="Zhou Z.Y."/>
            <person name="An J."/>
            <person name="Jia Y.W."/>
            <person name="Du Z.J."/>
        </authorList>
    </citation>
    <scope>NUCLEOTIDE SEQUENCE</scope>
    <source>
        <strain evidence="5">C2-7</strain>
    </source>
</reference>
<dbReference type="Proteomes" id="UP001171916">
    <property type="component" value="Unassembled WGS sequence"/>
</dbReference>
<accession>A0ABT7YE10</accession>
<evidence type="ECO:0000259" key="4">
    <source>
        <dbReference type="Pfam" id="PF00535"/>
    </source>
</evidence>
<comment type="caution">
    <text evidence="5">The sequence shown here is derived from an EMBL/GenBank/DDBJ whole genome shotgun (WGS) entry which is preliminary data.</text>
</comment>
<dbReference type="RefSeq" id="WP_290000474.1">
    <property type="nucleotide sequence ID" value="NZ_JAUEPH010000004.1"/>
</dbReference>
<dbReference type="Pfam" id="PF00535">
    <property type="entry name" value="Glycos_transf_2"/>
    <property type="match status" value="1"/>
</dbReference>
<keyword evidence="6" id="KW-1185">Reference proteome</keyword>
<proteinExistence type="inferred from homology"/>